<reference evidence="4 5" key="1">
    <citation type="submission" date="2023-03" db="EMBL/GenBank/DDBJ databases">
        <title>Draft genome sequence of Thalassotalea eurytherma JCM 18482T.</title>
        <authorList>
            <person name="Sawabe T."/>
        </authorList>
    </citation>
    <scope>NUCLEOTIDE SEQUENCE [LARGE SCALE GENOMIC DNA]</scope>
    <source>
        <strain evidence="4 5">JCM 18482</strain>
    </source>
</reference>
<dbReference type="InterPro" id="IPR035919">
    <property type="entry name" value="EAL_sf"/>
</dbReference>
<dbReference type="CDD" id="cd01948">
    <property type="entry name" value="EAL"/>
    <property type="match status" value="1"/>
</dbReference>
<dbReference type="InterPro" id="IPR050706">
    <property type="entry name" value="Cyclic-di-GMP_PDE-like"/>
</dbReference>
<protein>
    <submittedName>
        <fullName evidence="4">Transcriptional regulator</fullName>
    </submittedName>
</protein>
<dbReference type="EMBL" id="BSSU01000014">
    <property type="protein sequence ID" value="GLX83256.1"/>
    <property type="molecule type" value="Genomic_DNA"/>
</dbReference>
<feature type="domain" description="Response regulatory" evidence="2">
    <location>
        <begin position="3"/>
        <end position="121"/>
    </location>
</feature>
<dbReference type="InterPro" id="IPR001633">
    <property type="entry name" value="EAL_dom"/>
</dbReference>
<comment type="caution">
    <text evidence="4">The sequence shown here is derived from an EMBL/GenBank/DDBJ whole genome shotgun (WGS) entry which is preliminary data.</text>
</comment>
<dbReference type="Gene3D" id="3.20.20.450">
    <property type="entry name" value="EAL domain"/>
    <property type="match status" value="1"/>
</dbReference>
<feature type="domain" description="EAL" evidence="3">
    <location>
        <begin position="142"/>
        <end position="394"/>
    </location>
</feature>
<dbReference type="PANTHER" id="PTHR33121">
    <property type="entry name" value="CYCLIC DI-GMP PHOSPHODIESTERASE PDEF"/>
    <property type="match status" value="1"/>
</dbReference>
<dbReference type="Pfam" id="PF00563">
    <property type="entry name" value="EAL"/>
    <property type="match status" value="1"/>
</dbReference>
<dbReference type="RefSeq" id="WP_284208664.1">
    <property type="nucleotide sequence ID" value="NZ_BSSU01000014.1"/>
</dbReference>
<accession>A0ABQ6H9X9</accession>
<dbReference type="PANTHER" id="PTHR33121:SF71">
    <property type="entry name" value="OXYGEN SENSOR PROTEIN DOSP"/>
    <property type="match status" value="1"/>
</dbReference>
<proteinExistence type="predicted"/>
<dbReference type="SUPFAM" id="SSF141868">
    <property type="entry name" value="EAL domain-like"/>
    <property type="match status" value="1"/>
</dbReference>
<evidence type="ECO:0000313" key="4">
    <source>
        <dbReference type="EMBL" id="GLX83256.1"/>
    </source>
</evidence>
<sequence>MKNLLLVDDDQQFAHFFASATKSMGMNCEVINESKSIMLFDLKPFEHIIIDLLMPEYDGLQILRFLKERDYQGHISFTSGQDISLLKSAQELCELHQLRFHSILKKPFSLDGLDELFSLEPFVENSDEEKTKEVINQVEFDNTELMFHLKIAIETSTLDVFFQPQIELNTNRVIGFEALARWELNGSFIPPTRFIAIAEKGGMISQLTAIIIDKSLQQFSTFVSSIKQSCLSINLSALELSQSDVPDLLKQKAAEYNIAPSRITIEITETVLLEKNTLSLEILTRLRLMDFKLSIDDFGTGYSSVNMLQNGPFTELKIDRAFISSMHHSIQTWVIVESIIEMATRLNLRIVAEGVEDNATIDSLIRMGCTIAQGYVFAKPMAKSELLTWLNDWHKIHNISLKNDKVSFLRGLFQ</sequence>
<dbReference type="PROSITE" id="PS50110">
    <property type="entry name" value="RESPONSE_REGULATORY"/>
    <property type="match status" value="1"/>
</dbReference>
<organism evidence="4 5">
    <name type="scientific">Thalassotalea eurytherma</name>
    <dbReference type="NCBI Taxonomy" id="1144278"/>
    <lineage>
        <taxon>Bacteria</taxon>
        <taxon>Pseudomonadati</taxon>
        <taxon>Pseudomonadota</taxon>
        <taxon>Gammaproteobacteria</taxon>
        <taxon>Alteromonadales</taxon>
        <taxon>Colwelliaceae</taxon>
        <taxon>Thalassotalea</taxon>
    </lineage>
</organism>
<dbReference type="SMART" id="SM00052">
    <property type="entry name" value="EAL"/>
    <property type="match status" value="1"/>
</dbReference>
<evidence type="ECO:0000313" key="5">
    <source>
        <dbReference type="Proteomes" id="UP001157133"/>
    </source>
</evidence>
<gene>
    <name evidence="4" type="ORF">theurythT_27080</name>
</gene>
<keyword evidence="5" id="KW-1185">Reference proteome</keyword>
<dbReference type="Proteomes" id="UP001157133">
    <property type="component" value="Unassembled WGS sequence"/>
</dbReference>
<dbReference type="Gene3D" id="3.40.50.2300">
    <property type="match status" value="1"/>
</dbReference>
<dbReference type="PROSITE" id="PS50883">
    <property type="entry name" value="EAL"/>
    <property type="match status" value="1"/>
</dbReference>
<evidence type="ECO:0000259" key="2">
    <source>
        <dbReference type="PROSITE" id="PS50110"/>
    </source>
</evidence>
<feature type="modified residue" description="4-aspartylphosphate" evidence="1">
    <location>
        <position position="51"/>
    </location>
</feature>
<dbReference type="InterPro" id="IPR001789">
    <property type="entry name" value="Sig_transdc_resp-reg_receiver"/>
</dbReference>
<evidence type="ECO:0000259" key="3">
    <source>
        <dbReference type="PROSITE" id="PS50883"/>
    </source>
</evidence>
<dbReference type="InterPro" id="IPR011006">
    <property type="entry name" value="CheY-like_superfamily"/>
</dbReference>
<dbReference type="Pfam" id="PF00072">
    <property type="entry name" value="Response_reg"/>
    <property type="match status" value="1"/>
</dbReference>
<dbReference type="SUPFAM" id="SSF52172">
    <property type="entry name" value="CheY-like"/>
    <property type="match status" value="1"/>
</dbReference>
<name>A0ABQ6H9X9_9GAMM</name>
<evidence type="ECO:0000256" key="1">
    <source>
        <dbReference type="PROSITE-ProRule" id="PRU00169"/>
    </source>
</evidence>
<keyword evidence="1" id="KW-0597">Phosphoprotein</keyword>